<evidence type="ECO:0000313" key="2">
    <source>
        <dbReference type="Proteomes" id="UP000321570"/>
    </source>
</evidence>
<dbReference type="EMBL" id="CABIJS010000088">
    <property type="protein sequence ID" value="VUZ42179.1"/>
    <property type="molecule type" value="Genomic_DNA"/>
</dbReference>
<evidence type="ECO:0000313" key="1">
    <source>
        <dbReference type="EMBL" id="VUZ42179.1"/>
    </source>
</evidence>
<keyword evidence="2" id="KW-1185">Reference proteome</keyword>
<name>A0A564Y5E6_HYMDI</name>
<dbReference type="Proteomes" id="UP000321570">
    <property type="component" value="Unassembled WGS sequence"/>
</dbReference>
<gene>
    <name evidence="1" type="ORF">WMSIL1_LOCUS2884</name>
</gene>
<protein>
    <submittedName>
        <fullName evidence="1">Uncharacterized protein</fullName>
    </submittedName>
</protein>
<proteinExistence type="predicted"/>
<feature type="non-terminal residue" evidence="1">
    <location>
        <position position="1"/>
    </location>
</feature>
<reference evidence="1 2" key="1">
    <citation type="submission" date="2019-07" db="EMBL/GenBank/DDBJ databases">
        <authorList>
            <person name="Jastrzebski P J."/>
            <person name="Paukszto L."/>
            <person name="Jastrzebski P J."/>
        </authorList>
    </citation>
    <scope>NUCLEOTIDE SEQUENCE [LARGE SCALE GENOMIC DNA]</scope>
    <source>
        <strain evidence="1 2">WMS-il1</strain>
    </source>
</reference>
<sequence length="81" mass="8552">PPPLPPGLPSPAGGLAFPPVSPPFSSLGGESGFLSESSLSSTALQIAQHIASANKILRFFISTLRLMFSAFRSFLLYLPLH</sequence>
<accession>A0A564Y5E6</accession>
<organism evidence="1 2">
    <name type="scientific">Hymenolepis diminuta</name>
    <name type="common">Rat tapeworm</name>
    <dbReference type="NCBI Taxonomy" id="6216"/>
    <lineage>
        <taxon>Eukaryota</taxon>
        <taxon>Metazoa</taxon>
        <taxon>Spiralia</taxon>
        <taxon>Lophotrochozoa</taxon>
        <taxon>Platyhelminthes</taxon>
        <taxon>Cestoda</taxon>
        <taxon>Eucestoda</taxon>
        <taxon>Cyclophyllidea</taxon>
        <taxon>Hymenolepididae</taxon>
        <taxon>Hymenolepis</taxon>
    </lineage>
</organism>
<dbReference type="AlphaFoldDB" id="A0A564Y5E6"/>